<protein>
    <recommendedName>
        <fullName evidence="6">Late embryogenesis abundant protein LEA-2 subgroup domain-containing protein</fullName>
    </recommendedName>
</protein>
<dbReference type="PANTHER" id="PTHR31415:SF15">
    <property type="entry name" value="OS02G0538700 PROTEIN"/>
    <property type="match status" value="1"/>
</dbReference>
<dbReference type="InterPro" id="IPR004864">
    <property type="entry name" value="LEA_2"/>
</dbReference>
<dbReference type="OrthoDB" id="1426517at2759"/>
<dbReference type="Proteomes" id="UP000636709">
    <property type="component" value="Unassembled WGS sequence"/>
</dbReference>
<dbReference type="PANTHER" id="PTHR31415">
    <property type="entry name" value="OS05G0367900 PROTEIN"/>
    <property type="match status" value="1"/>
</dbReference>
<evidence type="ECO:0000256" key="3">
    <source>
        <dbReference type="ARBA" id="ARBA00022989"/>
    </source>
</evidence>
<evidence type="ECO:0000256" key="1">
    <source>
        <dbReference type="ARBA" id="ARBA00004167"/>
    </source>
</evidence>
<evidence type="ECO:0000313" key="7">
    <source>
        <dbReference type="EMBL" id="KAF8693349.1"/>
    </source>
</evidence>
<evidence type="ECO:0000256" key="5">
    <source>
        <dbReference type="SAM" id="Phobius"/>
    </source>
</evidence>
<evidence type="ECO:0000256" key="2">
    <source>
        <dbReference type="ARBA" id="ARBA00022692"/>
    </source>
</evidence>
<keyword evidence="2 5" id="KW-0812">Transmembrane</keyword>
<accession>A0A835EJY0</accession>
<dbReference type="GO" id="GO:0098542">
    <property type="term" value="P:defense response to other organism"/>
    <property type="evidence" value="ECO:0007669"/>
    <property type="project" value="InterPro"/>
</dbReference>
<evidence type="ECO:0000256" key="4">
    <source>
        <dbReference type="ARBA" id="ARBA00023136"/>
    </source>
</evidence>
<comment type="subcellular location">
    <subcellularLocation>
        <location evidence="1">Membrane</location>
        <topology evidence="1">Single-pass membrane protein</topology>
    </subcellularLocation>
</comment>
<proteinExistence type="predicted"/>
<dbReference type="Pfam" id="PF03168">
    <property type="entry name" value="LEA_2"/>
    <property type="match status" value="1"/>
</dbReference>
<gene>
    <name evidence="7" type="ORF">HU200_038738</name>
</gene>
<organism evidence="7 8">
    <name type="scientific">Digitaria exilis</name>
    <dbReference type="NCBI Taxonomy" id="1010633"/>
    <lineage>
        <taxon>Eukaryota</taxon>
        <taxon>Viridiplantae</taxon>
        <taxon>Streptophyta</taxon>
        <taxon>Embryophyta</taxon>
        <taxon>Tracheophyta</taxon>
        <taxon>Spermatophyta</taxon>
        <taxon>Magnoliopsida</taxon>
        <taxon>Liliopsida</taxon>
        <taxon>Poales</taxon>
        <taxon>Poaceae</taxon>
        <taxon>PACMAD clade</taxon>
        <taxon>Panicoideae</taxon>
        <taxon>Panicodae</taxon>
        <taxon>Paniceae</taxon>
        <taxon>Anthephorinae</taxon>
        <taxon>Digitaria</taxon>
    </lineage>
</organism>
<feature type="domain" description="Late embryogenesis abundant protein LEA-2 subgroup" evidence="6">
    <location>
        <begin position="302"/>
        <end position="404"/>
    </location>
</feature>
<name>A0A835EJY0_9POAL</name>
<dbReference type="GO" id="GO:0005886">
    <property type="term" value="C:plasma membrane"/>
    <property type="evidence" value="ECO:0007669"/>
    <property type="project" value="TreeGrafter"/>
</dbReference>
<evidence type="ECO:0000313" key="8">
    <source>
        <dbReference type="Proteomes" id="UP000636709"/>
    </source>
</evidence>
<keyword evidence="4 5" id="KW-0472">Membrane</keyword>
<dbReference type="EMBL" id="JACEFO010001924">
    <property type="protein sequence ID" value="KAF8693349.1"/>
    <property type="molecule type" value="Genomic_DNA"/>
</dbReference>
<keyword evidence="8" id="KW-1185">Reference proteome</keyword>
<dbReference type="InterPro" id="IPR044839">
    <property type="entry name" value="NDR1-like"/>
</dbReference>
<dbReference type="AlphaFoldDB" id="A0A835EJY0"/>
<sequence length="438" mass="47835">MAIERLMPAVGGVGEIREEDFVCSWRRFAKGGWTRRRNYQHYERACALRLTNLLPLRSTAPGQMPWRGGTAPTPTNASSCSLIVPANRASCVYYCFEALLPHIVKRRHQSQSTHTCIVLASRSPRQPRTINPSLSEESSSVETLLSPPLMVHVLHTSSALNQARSLANPCTCARREAFSPHALCIATPVGVPLPPPLILKAITLSYTARLTHPPNHSLTQTLTPRNEAHKEGKHHKHEHRLRRCCGCLASCILALILIVAFVALVVYLALRPSKPSFYLQDLQLRRAITVGDPSLSASAQVTLASRNPNDHVGVLYRQLDVFVTYRDEPVTVPVSLPPQYQGHRDVTVWSPVLSAQAVPVAAYVADDMRKDVDAGFVSLQVKIDGRIKWKVGSWVSGSYHLFVSCPAVLSAGFAGGAGANATLSALKFAQPTGCSVEV</sequence>
<feature type="transmembrane region" description="Helical" evidence="5">
    <location>
        <begin position="252"/>
        <end position="270"/>
    </location>
</feature>
<reference evidence="7" key="1">
    <citation type="submission" date="2020-07" db="EMBL/GenBank/DDBJ databases">
        <title>Genome sequence and genetic diversity analysis of an under-domesticated orphan crop, white fonio (Digitaria exilis).</title>
        <authorList>
            <person name="Bennetzen J.L."/>
            <person name="Chen S."/>
            <person name="Ma X."/>
            <person name="Wang X."/>
            <person name="Yssel A.E.J."/>
            <person name="Chaluvadi S.R."/>
            <person name="Johnson M."/>
            <person name="Gangashetty P."/>
            <person name="Hamidou F."/>
            <person name="Sanogo M.D."/>
            <person name="Zwaenepoel A."/>
            <person name="Wallace J."/>
            <person name="Van De Peer Y."/>
            <person name="Van Deynze A."/>
        </authorList>
    </citation>
    <scope>NUCLEOTIDE SEQUENCE</scope>
    <source>
        <tissue evidence="7">Leaves</tissue>
    </source>
</reference>
<dbReference type="GO" id="GO:0009506">
    <property type="term" value="C:plasmodesma"/>
    <property type="evidence" value="ECO:0007669"/>
    <property type="project" value="TreeGrafter"/>
</dbReference>
<evidence type="ECO:0000259" key="6">
    <source>
        <dbReference type="Pfam" id="PF03168"/>
    </source>
</evidence>
<comment type="caution">
    <text evidence="7">The sequence shown here is derived from an EMBL/GenBank/DDBJ whole genome shotgun (WGS) entry which is preliminary data.</text>
</comment>
<keyword evidence="3 5" id="KW-1133">Transmembrane helix</keyword>